<evidence type="ECO:0000256" key="3">
    <source>
        <dbReference type="ARBA" id="ARBA00022596"/>
    </source>
</evidence>
<dbReference type="Pfam" id="PF05194">
    <property type="entry name" value="UreE_C"/>
    <property type="match status" value="1"/>
</dbReference>
<name>A0ABR8CD59_9CYAN</name>
<evidence type="ECO:0000259" key="6">
    <source>
        <dbReference type="SMART" id="SM00988"/>
    </source>
</evidence>
<dbReference type="Pfam" id="PF02814">
    <property type="entry name" value="UreE_N"/>
    <property type="match status" value="1"/>
</dbReference>
<evidence type="ECO:0000256" key="5">
    <source>
        <dbReference type="HAMAP-Rule" id="MF_00822"/>
    </source>
</evidence>
<dbReference type="NCBIfam" id="NF009751">
    <property type="entry name" value="PRK13261.1-1"/>
    <property type="match status" value="1"/>
</dbReference>
<evidence type="ECO:0000256" key="4">
    <source>
        <dbReference type="ARBA" id="ARBA00023186"/>
    </source>
</evidence>
<keyword evidence="8" id="KW-1185">Reference proteome</keyword>
<dbReference type="SUPFAM" id="SSF69737">
    <property type="entry name" value="Urease metallochaperone UreE, C-terminal domain"/>
    <property type="match status" value="1"/>
</dbReference>
<dbReference type="Gene3D" id="3.30.70.790">
    <property type="entry name" value="UreE, C-terminal domain"/>
    <property type="match status" value="1"/>
</dbReference>
<dbReference type="Proteomes" id="UP000618445">
    <property type="component" value="Unassembled WGS sequence"/>
</dbReference>
<comment type="function">
    <text evidence="5">Involved in urease metallocenter assembly. Binds nickel. Probably functions as a nickel donor during metallocenter assembly.</text>
</comment>
<dbReference type="EMBL" id="JACJQY010000030">
    <property type="protein sequence ID" value="MBD2318514.1"/>
    <property type="molecule type" value="Genomic_DNA"/>
</dbReference>
<protein>
    <recommendedName>
        <fullName evidence="5">Urease accessory protein UreE</fullName>
    </recommendedName>
</protein>
<dbReference type="NCBIfam" id="NF009756">
    <property type="entry name" value="PRK13261.2-2"/>
    <property type="match status" value="1"/>
</dbReference>
<dbReference type="SMART" id="SM00988">
    <property type="entry name" value="UreE_N"/>
    <property type="match status" value="1"/>
</dbReference>
<evidence type="ECO:0000256" key="1">
    <source>
        <dbReference type="ARBA" id="ARBA00004496"/>
    </source>
</evidence>
<dbReference type="CDD" id="cd00571">
    <property type="entry name" value="UreE"/>
    <property type="match status" value="1"/>
</dbReference>
<evidence type="ECO:0000313" key="8">
    <source>
        <dbReference type="Proteomes" id="UP000618445"/>
    </source>
</evidence>
<keyword evidence="4 5" id="KW-0143">Chaperone</keyword>
<dbReference type="PIRSF" id="PIRSF036402">
    <property type="entry name" value="Ureas_acces_UreE"/>
    <property type="match status" value="1"/>
</dbReference>
<keyword evidence="3 5" id="KW-0533">Nickel</keyword>
<organism evidence="7 8">
    <name type="scientific">Phormidium tenue FACHB-1050</name>
    <dbReference type="NCBI Taxonomy" id="2692857"/>
    <lineage>
        <taxon>Bacteria</taxon>
        <taxon>Bacillati</taxon>
        <taxon>Cyanobacteriota</taxon>
        <taxon>Cyanophyceae</taxon>
        <taxon>Oscillatoriophycideae</taxon>
        <taxon>Oscillatoriales</taxon>
        <taxon>Oscillatoriaceae</taxon>
        <taxon>Phormidium</taxon>
    </lineage>
</organism>
<dbReference type="SUPFAM" id="SSF69287">
    <property type="entry name" value="Urease metallochaperone UreE, N-terminal domain"/>
    <property type="match status" value="1"/>
</dbReference>
<dbReference type="Gene3D" id="2.60.260.20">
    <property type="entry name" value="Urease metallochaperone UreE, N-terminal domain"/>
    <property type="match status" value="1"/>
</dbReference>
<dbReference type="InterPro" id="IPR007864">
    <property type="entry name" value="UreE_C_dom"/>
</dbReference>
<reference evidence="7 8" key="1">
    <citation type="journal article" date="2020" name="ISME J.">
        <title>Comparative genomics reveals insights into cyanobacterial evolution and habitat adaptation.</title>
        <authorList>
            <person name="Chen M.Y."/>
            <person name="Teng W.K."/>
            <person name="Zhao L."/>
            <person name="Hu C.X."/>
            <person name="Zhou Y.K."/>
            <person name="Han B.P."/>
            <person name="Song L.R."/>
            <person name="Shu W.S."/>
        </authorList>
    </citation>
    <scope>NUCLEOTIDE SEQUENCE [LARGE SCALE GENOMIC DNA]</scope>
    <source>
        <strain evidence="7 8">FACHB-1050</strain>
    </source>
</reference>
<comment type="subcellular location">
    <subcellularLocation>
        <location evidence="1 5">Cytoplasm</location>
    </subcellularLocation>
</comment>
<gene>
    <name evidence="5 7" type="primary">ureE</name>
    <name evidence="7" type="ORF">H6G05_16870</name>
</gene>
<comment type="similarity">
    <text evidence="5">Belongs to the UreE family.</text>
</comment>
<keyword evidence="2 5" id="KW-0963">Cytoplasm</keyword>
<accession>A0ABR8CD59</accession>
<dbReference type="InterPro" id="IPR004029">
    <property type="entry name" value="UreE_N"/>
</dbReference>
<dbReference type="HAMAP" id="MF_00822">
    <property type="entry name" value="UreE"/>
    <property type="match status" value="1"/>
</dbReference>
<proteinExistence type="inferred from homology"/>
<feature type="domain" description="UreE urease accessory N-terminal" evidence="6">
    <location>
        <begin position="13"/>
        <end position="75"/>
    </location>
</feature>
<evidence type="ECO:0000313" key="7">
    <source>
        <dbReference type="EMBL" id="MBD2318514.1"/>
    </source>
</evidence>
<comment type="caution">
    <text evidence="7">The sequence shown here is derived from an EMBL/GenBank/DDBJ whole genome shotgun (WGS) entry which is preliminary data.</text>
</comment>
<sequence>MHIVTQRLSRTDLSTDGKQLVDQNSLLTLALIAEDRTRSRHRFMTVEGEEINLQLPRGTVLREGDILADEHSQAIAIVVAKPESVVTVTAKHPLEFLRAAYHLGNRHISLEITETYLRLLPDSVLEDMVLHMGLTVTHETQPFQPESGAYHHHDH</sequence>
<evidence type="ECO:0000256" key="2">
    <source>
        <dbReference type="ARBA" id="ARBA00022490"/>
    </source>
</evidence>
<dbReference type="RefSeq" id="WP_190579581.1">
    <property type="nucleotide sequence ID" value="NZ_CAWPQU010000024.1"/>
</dbReference>
<dbReference type="InterPro" id="IPR012406">
    <property type="entry name" value="UreE"/>
</dbReference>
<dbReference type="InterPro" id="IPR036118">
    <property type="entry name" value="UreE_N_sf"/>
</dbReference>